<dbReference type="Proteomes" id="UP000469159">
    <property type="component" value="Unassembled WGS sequence"/>
</dbReference>
<organism evidence="1 2">
    <name type="scientific">Croceibacterium soli</name>
    <dbReference type="NCBI Taxonomy" id="1739690"/>
    <lineage>
        <taxon>Bacteria</taxon>
        <taxon>Pseudomonadati</taxon>
        <taxon>Pseudomonadota</taxon>
        <taxon>Alphaproteobacteria</taxon>
        <taxon>Sphingomonadales</taxon>
        <taxon>Erythrobacteraceae</taxon>
        <taxon>Croceibacterium</taxon>
    </lineage>
</organism>
<dbReference type="Gene3D" id="1.20.58.320">
    <property type="entry name" value="TPR-like"/>
    <property type="match status" value="1"/>
</dbReference>
<dbReference type="EMBL" id="WTYK01000006">
    <property type="protein sequence ID" value="MXP42279.1"/>
    <property type="molecule type" value="Genomic_DNA"/>
</dbReference>
<reference evidence="1 2" key="1">
    <citation type="submission" date="2019-12" db="EMBL/GenBank/DDBJ databases">
        <title>Genomic-based taxomic classification of the family Erythrobacteraceae.</title>
        <authorList>
            <person name="Xu L."/>
        </authorList>
    </citation>
    <scope>NUCLEOTIDE SEQUENCE [LARGE SCALE GENOMIC DNA]</scope>
    <source>
        <strain evidence="1 2">MCCC 1K02066</strain>
    </source>
</reference>
<accession>A0A6I4UX02</accession>
<name>A0A6I4UX02_9SPHN</name>
<keyword evidence="2" id="KW-1185">Reference proteome</keyword>
<gene>
    <name evidence="1" type="ORF">GRI75_11575</name>
</gene>
<dbReference type="AlphaFoldDB" id="A0A6I4UX02"/>
<sequence>MAAVQRRWAAELLHFWFHALTPDEWFRPQPPVDAELRRRFGPDLAMLSPCPAHEFLTDPLTARAAVLLFDQVPRNIHRGTAQAFGCDRLARAIARGALSRRWDKGLRPHERQFLAMPLMHSEDIADQRLSLTYYTGLGARYGLPFARSHYRMIARFGRFPHRNAVLGRESSAAERRAVEAGFAW</sequence>
<evidence type="ECO:0000313" key="2">
    <source>
        <dbReference type="Proteomes" id="UP000469159"/>
    </source>
</evidence>
<dbReference type="InterPro" id="IPR011990">
    <property type="entry name" value="TPR-like_helical_dom_sf"/>
</dbReference>
<dbReference type="InterPro" id="IPR010323">
    <property type="entry name" value="DUF924"/>
</dbReference>
<dbReference type="Pfam" id="PF06041">
    <property type="entry name" value="DUF924"/>
    <property type="match status" value="1"/>
</dbReference>
<evidence type="ECO:0000313" key="1">
    <source>
        <dbReference type="EMBL" id="MXP42279.1"/>
    </source>
</evidence>
<dbReference type="OrthoDB" id="7593450at2"/>
<dbReference type="RefSeq" id="WP_160747129.1">
    <property type="nucleotide sequence ID" value="NZ_WTYK01000006.1"/>
</dbReference>
<protein>
    <submittedName>
        <fullName evidence="1">DUF924 family protein</fullName>
    </submittedName>
</protein>
<dbReference type="SUPFAM" id="SSF48452">
    <property type="entry name" value="TPR-like"/>
    <property type="match status" value="1"/>
</dbReference>
<proteinExistence type="predicted"/>
<comment type="caution">
    <text evidence="1">The sequence shown here is derived from an EMBL/GenBank/DDBJ whole genome shotgun (WGS) entry which is preliminary data.</text>
</comment>
<dbReference type="Gene3D" id="1.25.40.10">
    <property type="entry name" value="Tetratricopeptide repeat domain"/>
    <property type="match status" value="1"/>
</dbReference>